<evidence type="ECO:0008006" key="4">
    <source>
        <dbReference type="Google" id="ProtNLM"/>
    </source>
</evidence>
<dbReference type="EMBL" id="CP051177">
    <property type="protein sequence ID" value="QKX49151.1"/>
    <property type="molecule type" value="Genomic_DNA"/>
</dbReference>
<protein>
    <recommendedName>
        <fullName evidence="4">Ribosomal protein L7/L12 C-terminal domain-containing protein</fullName>
    </recommendedName>
</protein>
<reference evidence="3" key="1">
    <citation type="submission" date="2020-06" db="EMBL/GenBank/DDBJ databases">
        <title>Isolation of Planomicrobium glaciei.</title>
        <authorList>
            <person name="Malisova L."/>
            <person name="Safrankova R."/>
            <person name="Jakubu V."/>
            <person name="Spanelova P."/>
        </authorList>
    </citation>
    <scope>NUCLEOTIDE SEQUENCE [LARGE SCALE GENOMIC DNA]</scope>
    <source>
        <strain evidence="3">NRL-ATB46093</strain>
    </source>
</reference>
<dbReference type="Gene3D" id="3.30.1390.10">
    <property type="match status" value="1"/>
</dbReference>
<name>A0A7H8Q6I7_9BACL</name>
<sequence>MDLSWILVIAGAIFAAIYLVYGMMDSRLKAMEKQLADMQKTIAAINSGEPLKEPPVNERLRQLVQNGKDVEAIKMAREHLGLSLLEAKRYVDSLNGSK</sequence>
<dbReference type="RefSeq" id="WP_176293882.1">
    <property type="nucleotide sequence ID" value="NZ_CP051177.1"/>
</dbReference>
<dbReference type="Proteomes" id="UP000509222">
    <property type="component" value="Chromosome"/>
</dbReference>
<feature type="transmembrane region" description="Helical" evidence="1">
    <location>
        <begin position="6"/>
        <end position="24"/>
    </location>
</feature>
<keyword evidence="3" id="KW-1185">Reference proteome</keyword>
<evidence type="ECO:0000256" key="1">
    <source>
        <dbReference type="SAM" id="Phobius"/>
    </source>
</evidence>
<evidence type="ECO:0000313" key="3">
    <source>
        <dbReference type="Proteomes" id="UP000509222"/>
    </source>
</evidence>
<dbReference type="AlphaFoldDB" id="A0A7H8Q6I7"/>
<evidence type="ECO:0000313" key="2">
    <source>
        <dbReference type="EMBL" id="QKX49151.1"/>
    </source>
</evidence>
<proteinExistence type="predicted"/>
<dbReference type="InterPro" id="IPR014719">
    <property type="entry name" value="Ribosomal_bL12_C/ClpS-like"/>
</dbReference>
<gene>
    <name evidence="2" type="ORF">HF394_00425</name>
</gene>
<keyword evidence="1" id="KW-0812">Transmembrane</keyword>
<accession>A0A7H8Q6I7</accession>
<keyword evidence="1" id="KW-1133">Transmembrane helix</keyword>
<organism evidence="2 3">
    <name type="scientific">Planococcus glaciei</name>
    <dbReference type="NCBI Taxonomy" id="459472"/>
    <lineage>
        <taxon>Bacteria</taxon>
        <taxon>Bacillati</taxon>
        <taxon>Bacillota</taxon>
        <taxon>Bacilli</taxon>
        <taxon>Bacillales</taxon>
        <taxon>Caryophanaceae</taxon>
        <taxon>Planococcus</taxon>
    </lineage>
</organism>
<keyword evidence="1" id="KW-0472">Membrane</keyword>